<dbReference type="Proteomes" id="UP000494265">
    <property type="component" value="Unassembled WGS sequence"/>
</dbReference>
<name>A0A6F9XJ50_9LACO</name>
<dbReference type="EMBL" id="BLAM01000054">
    <property type="protein sequence ID" value="GET05293.1"/>
    <property type="molecule type" value="Genomic_DNA"/>
</dbReference>
<dbReference type="AlphaFoldDB" id="A0A6F9XJ50"/>
<sequence length="216" mass="24536">MLKYYEVYERINAADTIIIALNESSSIDIASAEIGLAGLLQMAYPKKQVFLVGELSPWLNVCTNTINLLGLQTAKQNKYDNSLLITIGQDDDYYYDGDIQYDNRIDISEYYSDEKLGDNTYFLNDTHCYSAIIIYLYQNSLAYLWDDVGFIQRIKEILYLGILDYTYGFTDCVNAPLLRLTALLFDNPTQGGLSSSDAGYLHDLYEMSIEGGIDSW</sequence>
<dbReference type="Gene3D" id="3.90.1640.10">
    <property type="entry name" value="inorganic pyrophosphatase (n-terminal core)"/>
    <property type="match status" value="1"/>
</dbReference>
<dbReference type="RefSeq" id="WP_172584147.1">
    <property type="nucleotide sequence ID" value="NZ_BLAM01000054.1"/>
</dbReference>
<organism evidence="1">
    <name type="scientific">Ligilactobacillus agilis</name>
    <dbReference type="NCBI Taxonomy" id="1601"/>
    <lineage>
        <taxon>Bacteria</taxon>
        <taxon>Bacillati</taxon>
        <taxon>Bacillota</taxon>
        <taxon>Bacilli</taxon>
        <taxon>Lactobacillales</taxon>
        <taxon>Lactobacillaceae</taxon>
        <taxon>Ligilactobacillus</taxon>
    </lineage>
</organism>
<reference evidence="1" key="1">
    <citation type="submission" date="2019-10" db="EMBL/GenBank/DDBJ databases">
        <title>Lactobacillus agilis SY212 Whole Genome Sequencing Project.</title>
        <authorList>
            <person name="Suzuki S."/>
            <person name="Endo A."/>
            <person name="Maeno S."/>
            <person name="Shiwa Y."/>
            <person name="Matsutani M."/>
            <person name="Kajikawa A."/>
        </authorList>
    </citation>
    <scope>NUCLEOTIDE SEQUENCE</scope>
    <source>
        <strain evidence="1">SY212</strain>
    </source>
</reference>
<comment type="caution">
    <text evidence="1">The sequence shown here is derived from an EMBL/GenBank/DDBJ whole genome shotgun (WGS) entry which is preliminary data.</text>
</comment>
<proteinExistence type="predicted"/>
<evidence type="ECO:0000313" key="1">
    <source>
        <dbReference type="EMBL" id="GET05293.1"/>
    </source>
</evidence>
<accession>A0A6F9XJ50</accession>
<gene>
    <name evidence="1" type="ORF">SY212_03230</name>
</gene>
<protein>
    <submittedName>
        <fullName evidence="1">Uncharacterized protein</fullName>
    </submittedName>
</protein>